<dbReference type="Gene3D" id="2.130.10.130">
    <property type="entry name" value="Integrin alpha, N-terminal"/>
    <property type="match status" value="2"/>
</dbReference>
<organism evidence="2 3">
    <name type="scientific">Leucobacter coleopterorum</name>
    <dbReference type="NCBI Taxonomy" id="2714933"/>
    <lineage>
        <taxon>Bacteria</taxon>
        <taxon>Bacillati</taxon>
        <taxon>Actinomycetota</taxon>
        <taxon>Actinomycetes</taxon>
        <taxon>Micrococcales</taxon>
        <taxon>Microbacteriaceae</taxon>
        <taxon>Leucobacter</taxon>
    </lineage>
</organism>
<dbReference type="InterPro" id="IPR013517">
    <property type="entry name" value="FG-GAP"/>
</dbReference>
<name>A0ABX6K237_9MICO</name>
<protein>
    <submittedName>
        <fullName evidence="2">VCBS repeat-containing protein</fullName>
    </submittedName>
</protein>
<reference evidence="2 3" key="1">
    <citation type="submission" date="2020-03" db="EMBL/GenBank/DDBJ databases">
        <title>Leucobacter sp. nov., isolated from beetles.</title>
        <authorList>
            <person name="Hyun D.-W."/>
            <person name="Bae J.-W."/>
        </authorList>
    </citation>
    <scope>NUCLEOTIDE SEQUENCE [LARGE SCALE GENOMIC DNA]</scope>
    <source>
        <strain evidence="2 3">HDW9A</strain>
    </source>
</reference>
<evidence type="ECO:0000256" key="1">
    <source>
        <dbReference type="ARBA" id="ARBA00022729"/>
    </source>
</evidence>
<gene>
    <name evidence="2" type="ORF">G7066_13445</name>
</gene>
<dbReference type="Gene3D" id="2.60.40.2700">
    <property type="match status" value="1"/>
</dbReference>
<evidence type="ECO:0000313" key="2">
    <source>
        <dbReference type="EMBL" id="QIM19327.1"/>
    </source>
</evidence>
<dbReference type="PANTHER" id="PTHR13412:SF0">
    <property type="entry name" value="T-CELL IMMUNOMODULATORY PROTEIN"/>
    <property type="match status" value="1"/>
</dbReference>
<keyword evidence="3" id="KW-1185">Reference proteome</keyword>
<dbReference type="PANTHER" id="PTHR13412">
    <property type="entry name" value="T-CELL IMMUNOMODULATORY PROTEIN HOMOLOG"/>
    <property type="match status" value="1"/>
</dbReference>
<dbReference type="InterPro" id="IPR028994">
    <property type="entry name" value="Integrin_alpha_N"/>
</dbReference>
<accession>A0ABX6K237</accession>
<keyword evidence="1" id="KW-0732">Signal</keyword>
<dbReference type="Proteomes" id="UP000503441">
    <property type="component" value="Chromosome"/>
</dbReference>
<dbReference type="SUPFAM" id="SSF69318">
    <property type="entry name" value="Integrin alpha N-terminal domain"/>
    <property type="match status" value="1"/>
</dbReference>
<proteinExistence type="predicted"/>
<dbReference type="EMBL" id="CP049933">
    <property type="protein sequence ID" value="QIM19327.1"/>
    <property type="molecule type" value="Genomic_DNA"/>
</dbReference>
<evidence type="ECO:0000313" key="3">
    <source>
        <dbReference type="Proteomes" id="UP000503441"/>
    </source>
</evidence>
<dbReference type="InterPro" id="IPR024881">
    <property type="entry name" value="Tip"/>
</dbReference>
<dbReference type="Pfam" id="PF13517">
    <property type="entry name" value="FG-GAP_3"/>
    <property type="match status" value="2"/>
</dbReference>
<sequence>MTDRTATLSVDVTGDRAGYRAETKTSAATSTVLMIDSNGDGLDDTLEMLPWNSDVNGDGLPDVVGFGIDGVQVSLNTKTGLGPVKQWVAGFGSANGWSPLRHPRTLVDVNGDGKADVLGFANEGVYVATSTGGGFTAAKRWTTGFGVNAGWEVHKHPRTLSDVNGDGLPDIVGFGDGGVYVALNTGSTFGPEQRWSTAFGAGSGWRVDRHPRFLADMNGDGKMDLVGFSNAGVSVALSTGKGFAATKQWSSAFGYGSGWRMENHPRMLADVNGDGIPDVVGFKDDGVYVAINTRSGLKTPVRWASDFGVTAGWETGRHPRVLADVNGDGRADIVGFGETGVVVALSSGSKFGVTKRWSSDFGATKDGKTNWLIDRHPRMVTDVNGDGRADIVGFASSGVNIAYNTGGKFATPLLRLSNLGYSAGGWRVNSNPRSVNIETLSSRPVPSIKGSVRVGQQVSAVLGNWQPRPVNLKLQWYRNGKAVSGATSSSYTITPQDLGVKLSVGWSHRNSGTRLPSEARQSLWLRSVCFRHLLL</sequence>